<evidence type="ECO:0000313" key="3">
    <source>
        <dbReference type="Proteomes" id="UP001059596"/>
    </source>
</evidence>
<proteinExistence type="predicted"/>
<sequence length="91" mass="10031">MELKLDLKPGHSHPKRPPGSRRANNYSLSSALCAPHHFIPIPIPGPVRIPITILPAPPVILAVMDIVEARAVFVPKVLEDYKGILRLTIKM</sequence>
<feature type="compositionally biased region" description="Basic residues" evidence="1">
    <location>
        <begin position="10"/>
        <end position="19"/>
    </location>
</feature>
<reference evidence="2" key="1">
    <citation type="journal article" date="2023" name="Genome Biol. Evol.">
        <title>Long-read-based Genome Assembly of Drosophila gunungcola Reveals Fewer Chemosensory Genes in Flower-breeding Species.</title>
        <authorList>
            <person name="Negi A."/>
            <person name="Liao B.Y."/>
            <person name="Yeh S.D."/>
        </authorList>
    </citation>
    <scope>NUCLEOTIDE SEQUENCE</scope>
    <source>
        <strain evidence="2">Sukarami</strain>
    </source>
</reference>
<dbReference type="EMBL" id="JAMKOV010000001">
    <property type="protein sequence ID" value="KAI8044171.1"/>
    <property type="molecule type" value="Genomic_DNA"/>
</dbReference>
<dbReference type="AlphaFoldDB" id="A0A9P9YW39"/>
<organism evidence="2 3">
    <name type="scientific">Drosophila gunungcola</name>
    <name type="common">fruit fly</name>
    <dbReference type="NCBI Taxonomy" id="103775"/>
    <lineage>
        <taxon>Eukaryota</taxon>
        <taxon>Metazoa</taxon>
        <taxon>Ecdysozoa</taxon>
        <taxon>Arthropoda</taxon>
        <taxon>Hexapoda</taxon>
        <taxon>Insecta</taxon>
        <taxon>Pterygota</taxon>
        <taxon>Neoptera</taxon>
        <taxon>Endopterygota</taxon>
        <taxon>Diptera</taxon>
        <taxon>Brachycera</taxon>
        <taxon>Muscomorpha</taxon>
        <taxon>Ephydroidea</taxon>
        <taxon>Drosophilidae</taxon>
        <taxon>Drosophila</taxon>
        <taxon>Sophophora</taxon>
    </lineage>
</organism>
<protein>
    <submittedName>
        <fullName evidence="2">Uncharacterized protein</fullName>
    </submittedName>
</protein>
<name>A0A9P9YW39_9MUSC</name>
<comment type="caution">
    <text evidence="2">The sequence shown here is derived from an EMBL/GenBank/DDBJ whole genome shotgun (WGS) entry which is preliminary data.</text>
</comment>
<evidence type="ECO:0000256" key="1">
    <source>
        <dbReference type="SAM" id="MobiDB-lite"/>
    </source>
</evidence>
<evidence type="ECO:0000313" key="2">
    <source>
        <dbReference type="EMBL" id="KAI8044171.1"/>
    </source>
</evidence>
<keyword evidence="3" id="KW-1185">Reference proteome</keyword>
<feature type="region of interest" description="Disordered" evidence="1">
    <location>
        <begin position="1"/>
        <end position="24"/>
    </location>
</feature>
<gene>
    <name evidence="2" type="ORF">M5D96_000322</name>
</gene>
<dbReference type="Proteomes" id="UP001059596">
    <property type="component" value="Chromosome 3R"/>
</dbReference>
<accession>A0A9P9YW39</accession>